<dbReference type="PANTHER" id="PTHR43782:SF3">
    <property type="entry name" value="ARGINASE"/>
    <property type="match status" value="1"/>
</dbReference>
<keyword evidence="3" id="KW-0464">Manganese</keyword>
<name>A0ABN2DUN8_9ACTN</name>
<dbReference type="Gene3D" id="3.40.800.10">
    <property type="entry name" value="Ureohydrolase domain"/>
    <property type="match status" value="1"/>
</dbReference>
<dbReference type="PROSITE" id="PS51409">
    <property type="entry name" value="ARGINASE_2"/>
    <property type="match status" value="1"/>
</dbReference>
<evidence type="ECO:0000256" key="1">
    <source>
        <dbReference type="ARBA" id="ARBA00022723"/>
    </source>
</evidence>
<proteinExistence type="inferred from homology"/>
<dbReference type="Proteomes" id="UP001500393">
    <property type="component" value="Unassembled WGS sequence"/>
</dbReference>
<evidence type="ECO:0000313" key="5">
    <source>
        <dbReference type="EMBL" id="GAA1585561.1"/>
    </source>
</evidence>
<comment type="similarity">
    <text evidence="4">Belongs to the arginase family.</text>
</comment>
<keyword evidence="2" id="KW-0378">Hydrolase</keyword>
<sequence length="309" mass="31878">MISIVAAPTNLGLRPPQATSVPGGAKAPDALREAGLYRRLEAAGAEDDGVVIAGRYVDDVLPGSGRVRNQDALVDYTVRLAGRIGGIISRGRAPLVLGGDCSVLLGAGVALARAGRYGLVHVDGHTDFRHPGNSDQWASVAGEDLAAAVGLHLPEVSDIEGLRPYFLPQHVVHVGCRDDDEGTTEATQTLAAVIPASQVVSDPAGSLSLIRKALAAQDLEGYWLHVDVDVLDPAFMPAVDSPDPGGLNPQQLITLLGELAADAVGAAVCILDPDLDPDGSCAQLVADVTYEALSDLGAARTTAVDRELG</sequence>
<dbReference type="RefSeq" id="WP_344216736.1">
    <property type="nucleotide sequence ID" value="NZ_BAAAOS010000030.1"/>
</dbReference>
<organism evidence="5 6">
    <name type="scientific">Kribbella sancticallisti</name>
    <dbReference type="NCBI Taxonomy" id="460087"/>
    <lineage>
        <taxon>Bacteria</taxon>
        <taxon>Bacillati</taxon>
        <taxon>Actinomycetota</taxon>
        <taxon>Actinomycetes</taxon>
        <taxon>Propionibacteriales</taxon>
        <taxon>Kribbellaceae</taxon>
        <taxon>Kribbella</taxon>
    </lineage>
</organism>
<dbReference type="SUPFAM" id="SSF52768">
    <property type="entry name" value="Arginase/deacetylase"/>
    <property type="match status" value="1"/>
</dbReference>
<comment type="caution">
    <text evidence="5">The sequence shown here is derived from an EMBL/GenBank/DDBJ whole genome shotgun (WGS) entry which is preliminary data.</text>
</comment>
<reference evidence="5 6" key="1">
    <citation type="journal article" date="2019" name="Int. J. Syst. Evol. Microbiol.">
        <title>The Global Catalogue of Microorganisms (GCM) 10K type strain sequencing project: providing services to taxonomists for standard genome sequencing and annotation.</title>
        <authorList>
            <consortium name="The Broad Institute Genomics Platform"/>
            <consortium name="The Broad Institute Genome Sequencing Center for Infectious Disease"/>
            <person name="Wu L."/>
            <person name="Ma J."/>
        </authorList>
    </citation>
    <scope>NUCLEOTIDE SEQUENCE [LARGE SCALE GENOMIC DNA]</scope>
    <source>
        <strain evidence="5 6">JCM 14969</strain>
    </source>
</reference>
<dbReference type="Pfam" id="PF00491">
    <property type="entry name" value="Arginase"/>
    <property type="match status" value="1"/>
</dbReference>
<dbReference type="EMBL" id="BAAAOS010000030">
    <property type="protein sequence ID" value="GAA1585561.1"/>
    <property type="molecule type" value="Genomic_DNA"/>
</dbReference>
<keyword evidence="1" id="KW-0479">Metal-binding</keyword>
<evidence type="ECO:0000256" key="4">
    <source>
        <dbReference type="PROSITE-ProRule" id="PRU00742"/>
    </source>
</evidence>
<evidence type="ECO:0000256" key="3">
    <source>
        <dbReference type="ARBA" id="ARBA00023211"/>
    </source>
</evidence>
<gene>
    <name evidence="5" type="ORF">GCM10009789_43970</name>
</gene>
<protein>
    <submittedName>
        <fullName evidence="5">Arginase family protein</fullName>
    </submittedName>
</protein>
<evidence type="ECO:0000256" key="2">
    <source>
        <dbReference type="ARBA" id="ARBA00022801"/>
    </source>
</evidence>
<dbReference type="PANTHER" id="PTHR43782">
    <property type="entry name" value="ARGINASE"/>
    <property type="match status" value="1"/>
</dbReference>
<accession>A0ABN2DUN8</accession>
<dbReference type="PRINTS" id="PR00116">
    <property type="entry name" value="ARGINASE"/>
</dbReference>
<dbReference type="InterPro" id="IPR023696">
    <property type="entry name" value="Ureohydrolase_dom_sf"/>
</dbReference>
<dbReference type="CDD" id="cd09999">
    <property type="entry name" value="Arginase-like_1"/>
    <property type="match status" value="1"/>
</dbReference>
<dbReference type="InterPro" id="IPR006035">
    <property type="entry name" value="Ureohydrolase"/>
</dbReference>
<keyword evidence="6" id="KW-1185">Reference proteome</keyword>
<evidence type="ECO:0000313" key="6">
    <source>
        <dbReference type="Proteomes" id="UP001500393"/>
    </source>
</evidence>